<dbReference type="AlphaFoldDB" id="A0A438KLF6"/>
<evidence type="ECO:0000313" key="2">
    <source>
        <dbReference type="Proteomes" id="UP000288805"/>
    </source>
</evidence>
<comment type="caution">
    <text evidence="1">The sequence shown here is derived from an EMBL/GenBank/DDBJ whole genome shotgun (WGS) entry which is preliminary data.</text>
</comment>
<dbReference type="PANTHER" id="PTHR21089:SF1">
    <property type="entry name" value="BIFUNCTIONAL 3-DEHYDROQUINATE DEHYDRATASE_SHIKIMATE DEHYDROGENASE, CHLOROPLASTIC"/>
    <property type="match status" value="1"/>
</dbReference>
<protein>
    <submittedName>
        <fullName evidence="1">Bifunctional 3-dehydroquinate dehydratase/shikimate dehydrogenase, chloroplastic</fullName>
    </submittedName>
</protein>
<dbReference type="InterPro" id="IPR022893">
    <property type="entry name" value="Shikimate_DH_fam"/>
</dbReference>
<dbReference type="EMBL" id="QGNW01000004">
    <property type="protein sequence ID" value="RVX22048.1"/>
    <property type="molecule type" value="Genomic_DNA"/>
</dbReference>
<name>A0A438KLF6_VITVI</name>
<evidence type="ECO:0000313" key="1">
    <source>
        <dbReference type="EMBL" id="RVX22048.1"/>
    </source>
</evidence>
<dbReference type="Proteomes" id="UP000288805">
    <property type="component" value="Unassembled WGS sequence"/>
</dbReference>
<reference evidence="1 2" key="1">
    <citation type="journal article" date="2018" name="PLoS Genet.">
        <title>Population sequencing reveals clonal diversity and ancestral inbreeding in the grapevine cultivar Chardonnay.</title>
        <authorList>
            <person name="Roach M.J."/>
            <person name="Johnson D.L."/>
            <person name="Bohlmann J."/>
            <person name="van Vuuren H.J."/>
            <person name="Jones S.J."/>
            <person name="Pretorius I.S."/>
            <person name="Schmidt S.A."/>
            <person name="Borneman A.R."/>
        </authorList>
    </citation>
    <scope>NUCLEOTIDE SEQUENCE [LARGE SCALE GENOMIC DNA]</scope>
    <source>
        <strain evidence="2">cv. Chardonnay</strain>
        <tissue evidence="1">Leaf</tissue>
    </source>
</reference>
<gene>
    <name evidence="1" type="primary">EMB3004_3</name>
    <name evidence="1" type="ORF">CK203_001454</name>
</gene>
<dbReference type="PANTHER" id="PTHR21089">
    <property type="entry name" value="SHIKIMATE DEHYDROGENASE"/>
    <property type="match status" value="1"/>
</dbReference>
<proteinExistence type="predicted"/>
<organism evidence="1 2">
    <name type="scientific">Vitis vinifera</name>
    <name type="common">Grape</name>
    <dbReference type="NCBI Taxonomy" id="29760"/>
    <lineage>
        <taxon>Eukaryota</taxon>
        <taxon>Viridiplantae</taxon>
        <taxon>Streptophyta</taxon>
        <taxon>Embryophyta</taxon>
        <taxon>Tracheophyta</taxon>
        <taxon>Spermatophyta</taxon>
        <taxon>Magnoliopsida</taxon>
        <taxon>eudicotyledons</taxon>
        <taxon>Gunneridae</taxon>
        <taxon>Pentapetalae</taxon>
        <taxon>rosids</taxon>
        <taxon>Vitales</taxon>
        <taxon>Vitaceae</taxon>
        <taxon>Viteae</taxon>
        <taxon>Vitis</taxon>
    </lineage>
</organism>
<accession>A0A438KLF6</accession>
<sequence>MGGTLWSERARSRALSGNVRSSPSCSVGGKDSQVLRLGYGYFPGIRLAMTHFASCFMIKDLFIFDPARARELADAVGGDALSLADLNNFHPENGMILANTTSIGMQPKVDETPISKVCLHILNDELLL</sequence>
<dbReference type="GO" id="GO:0004764">
    <property type="term" value="F:shikimate 3-dehydrogenase (NADP+) activity"/>
    <property type="evidence" value="ECO:0007669"/>
    <property type="project" value="InterPro"/>
</dbReference>
<dbReference type="Gene3D" id="3.40.50.720">
    <property type="entry name" value="NAD(P)-binding Rossmann-like Domain"/>
    <property type="match status" value="1"/>
</dbReference>